<comment type="caution">
    <text evidence="2">The sequence shown here is derived from an EMBL/GenBank/DDBJ whole genome shotgun (WGS) entry which is preliminary data.</text>
</comment>
<name>A0A4C1SH69_EUMVA</name>
<dbReference type="Proteomes" id="UP000299102">
    <property type="component" value="Unassembled WGS sequence"/>
</dbReference>
<organism evidence="2 3">
    <name type="scientific">Eumeta variegata</name>
    <name type="common">Bagworm moth</name>
    <name type="synonym">Eumeta japonica</name>
    <dbReference type="NCBI Taxonomy" id="151549"/>
    <lineage>
        <taxon>Eukaryota</taxon>
        <taxon>Metazoa</taxon>
        <taxon>Ecdysozoa</taxon>
        <taxon>Arthropoda</taxon>
        <taxon>Hexapoda</taxon>
        <taxon>Insecta</taxon>
        <taxon>Pterygota</taxon>
        <taxon>Neoptera</taxon>
        <taxon>Endopterygota</taxon>
        <taxon>Lepidoptera</taxon>
        <taxon>Glossata</taxon>
        <taxon>Ditrysia</taxon>
        <taxon>Tineoidea</taxon>
        <taxon>Psychidae</taxon>
        <taxon>Oiketicinae</taxon>
        <taxon>Eumeta</taxon>
    </lineage>
</organism>
<dbReference type="EMBL" id="BGZK01003361">
    <property type="protein sequence ID" value="GBP00470.1"/>
    <property type="molecule type" value="Genomic_DNA"/>
</dbReference>
<accession>A0A4C1SH69</accession>
<dbReference type="AlphaFoldDB" id="A0A4C1SH69"/>
<keyword evidence="3" id="KW-1185">Reference proteome</keyword>
<proteinExistence type="predicted"/>
<feature type="region of interest" description="Disordered" evidence="1">
    <location>
        <begin position="1"/>
        <end position="36"/>
    </location>
</feature>
<sequence>MLERCEQRGIGPRAGGGRGGRGGDKSPRAPPPLRRSEFNWAQIDRIENGGISGVRSPVTASCAGARFTLAARRCRCHRPSDDPLTRLWVIFIMVTRQTCKGD</sequence>
<gene>
    <name evidence="2" type="ORF">EVAR_72684_1</name>
</gene>
<protein>
    <submittedName>
        <fullName evidence="2">Uncharacterized protein</fullName>
    </submittedName>
</protein>
<evidence type="ECO:0000313" key="3">
    <source>
        <dbReference type="Proteomes" id="UP000299102"/>
    </source>
</evidence>
<reference evidence="2 3" key="1">
    <citation type="journal article" date="2019" name="Commun. Biol.">
        <title>The bagworm genome reveals a unique fibroin gene that provides high tensile strength.</title>
        <authorList>
            <person name="Kono N."/>
            <person name="Nakamura H."/>
            <person name="Ohtoshi R."/>
            <person name="Tomita M."/>
            <person name="Numata K."/>
            <person name="Arakawa K."/>
        </authorList>
    </citation>
    <scope>NUCLEOTIDE SEQUENCE [LARGE SCALE GENOMIC DNA]</scope>
</reference>
<evidence type="ECO:0000256" key="1">
    <source>
        <dbReference type="SAM" id="MobiDB-lite"/>
    </source>
</evidence>
<evidence type="ECO:0000313" key="2">
    <source>
        <dbReference type="EMBL" id="GBP00470.1"/>
    </source>
</evidence>